<dbReference type="GO" id="GO:0016788">
    <property type="term" value="F:hydrolase activity, acting on ester bonds"/>
    <property type="evidence" value="ECO:0007669"/>
    <property type="project" value="InterPro"/>
</dbReference>
<evidence type="ECO:0000313" key="6">
    <source>
        <dbReference type="Proteomes" id="UP000051647"/>
    </source>
</evidence>
<feature type="domain" description="VRR-NUC" evidence="4">
    <location>
        <begin position="3"/>
        <end position="97"/>
    </location>
</feature>
<organism evidence="5 6">
    <name type="scientific">Companilactobacillus versmoldensis DSM 14857 = KCTC 3814</name>
    <dbReference type="NCBI Taxonomy" id="1423815"/>
    <lineage>
        <taxon>Bacteria</taxon>
        <taxon>Bacillati</taxon>
        <taxon>Bacillota</taxon>
        <taxon>Bacilli</taxon>
        <taxon>Lactobacillales</taxon>
        <taxon>Lactobacillaceae</taxon>
        <taxon>Companilactobacillus</taxon>
    </lineage>
</organism>
<dbReference type="STRING" id="1423815.FC27_GL000847"/>
<evidence type="ECO:0000256" key="1">
    <source>
        <dbReference type="ARBA" id="ARBA00001946"/>
    </source>
</evidence>
<dbReference type="GO" id="GO:0004518">
    <property type="term" value="F:nuclease activity"/>
    <property type="evidence" value="ECO:0007669"/>
    <property type="project" value="UniProtKB-KW"/>
</dbReference>
<keyword evidence="3" id="KW-0378">Hydrolase</keyword>
<dbReference type="Gene3D" id="3.40.1350.10">
    <property type="match status" value="1"/>
</dbReference>
<reference evidence="5 6" key="1">
    <citation type="journal article" date="2015" name="Genome Announc.">
        <title>Expanding the biotechnology potential of lactobacilli through comparative genomics of 213 strains and associated genera.</title>
        <authorList>
            <person name="Sun Z."/>
            <person name="Harris H.M."/>
            <person name="McCann A."/>
            <person name="Guo C."/>
            <person name="Argimon S."/>
            <person name="Zhang W."/>
            <person name="Yang X."/>
            <person name="Jeffery I.B."/>
            <person name="Cooney J.C."/>
            <person name="Kagawa T.F."/>
            <person name="Liu W."/>
            <person name="Song Y."/>
            <person name="Salvetti E."/>
            <person name="Wrobel A."/>
            <person name="Rasinkangas P."/>
            <person name="Parkhill J."/>
            <person name="Rea M.C."/>
            <person name="O'Sullivan O."/>
            <person name="Ritari J."/>
            <person name="Douillard F.P."/>
            <person name="Paul Ross R."/>
            <person name="Yang R."/>
            <person name="Briner A.E."/>
            <person name="Felis G.E."/>
            <person name="de Vos W.M."/>
            <person name="Barrangou R."/>
            <person name="Klaenhammer T.R."/>
            <person name="Caufield P.W."/>
            <person name="Cui Y."/>
            <person name="Zhang H."/>
            <person name="O'Toole P.W."/>
        </authorList>
    </citation>
    <scope>NUCLEOTIDE SEQUENCE [LARGE SCALE GENOMIC DNA]</scope>
    <source>
        <strain evidence="5 6">DSM 14857</strain>
    </source>
</reference>
<evidence type="ECO:0000256" key="3">
    <source>
        <dbReference type="ARBA" id="ARBA00022801"/>
    </source>
</evidence>
<evidence type="ECO:0000256" key="2">
    <source>
        <dbReference type="ARBA" id="ARBA00022722"/>
    </source>
</evidence>
<dbReference type="eggNOG" id="ENOG5032YEF">
    <property type="taxonomic scope" value="Bacteria"/>
</dbReference>
<keyword evidence="6" id="KW-1185">Reference proteome</keyword>
<dbReference type="SMART" id="SM00990">
    <property type="entry name" value="VRR_NUC"/>
    <property type="match status" value="1"/>
</dbReference>
<dbReference type="Proteomes" id="UP000051647">
    <property type="component" value="Unassembled WGS sequence"/>
</dbReference>
<accession>A0A0R1SHM5</accession>
<dbReference type="InterPro" id="IPR014883">
    <property type="entry name" value="VRR_NUC"/>
</dbReference>
<evidence type="ECO:0000313" key="5">
    <source>
        <dbReference type="EMBL" id="KRL68110.1"/>
    </source>
</evidence>
<dbReference type="EMBL" id="AZFA01000002">
    <property type="protein sequence ID" value="KRL68110.1"/>
    <property type="molecule type" value="Genomic_DNA"/>
</dbReference>
<dbReference type="Pfam" id="PF08774">
    <property type="entry name" value="VRR_NUC"/>
    <property type="match status" value="1"/>
</dbReference>
<keyword evidence="2" id="KW-0540">Nuclease</keyword>
<dbReference type="InterPro" id="IPR011856">
    <property type="entry name" value="tRNA_endonuc-like_dom_sf"/>
</dbReference>
<comment type="caution">
    <text evidence="5">The sequence shown here is derived from an EMBL/GenBank/DDBJ whole genome shotgun (WGS) entry which is preliminary data.</text>
</comment>
<comment type="cofactor">
    <cofactor evidence="1">
        <name>Mg(2+)</name>
        <dbReference type="ChEBI" id="CHEBI:18420"/>
    </cofactor>
</comment>
<dbReference type="OrthoDB" id="1697409at2"/>
<dbReference type="AlphaFoldDB" id="A0A0R1SHM5"/>
<dbReference type="PATRIC" id="fig|1423815.3.peg.860"/>
<name>A0A0R1SHM5_9LACO</name>
<protein>
    <recommendedName>
        <fullName evidence="4">VRR-NUC domain-containing protein</fullName>
    </recommendedName>
</protein>
<proteinExistence type="predicted"/>
<evidence type="ECO:0000259" key="4">
    <source>
        <dbReference type="SMART" id="SM00990"/>
    </source>
</evidence>
<dbReference type="GO" id="GO:0003676">
    <property type="term" value="F:nucleic acid binding"/>
    <property type="evidence" value="ECO:0007669"/>
    <property type="project" value="InterPro"/>
</dbReference>
<gene>
    <name evidence="5" type="ORF">FC27_GL000847</name>
</gene>
<dbReference type="RefSeq" id="WP_029508119.1">
    <property type="nucleotide sequence ID" value="NZ_AZFA01000002.1"/>
</dbReference>
<sequence length="114" mass="12944">MTQSEAAIQNDIRVAVGAHDCMIFRTNVGKVRTDTGRYFDTGLPQGHPDLYGFKFNNGKVFYIEVKNKHGRAREDQKQFHYMLTNHGIIHGIARSPEDALKIIDEELVGYGFSE</sequence>